<dbReference type="SUPFAM" id="SSF50729">
    <property type="entry name" value="PH domain-like"/>
    <property type="match status" value="1"/>
</dbReference>
<sequence>MVLTAENNIIGMNSECDQRESEIKSGRLHMVQTFNNKVLTVPVFLRVYKTRFEHYAIVHKDQLFTNSGLYLSLKNCQISKGESNEIKIVPNSIDGGKVTFVANSKSDAEEWMTSLQSSRHSRKPEKPGVRFHRQNIPKTLLMPSVEEEEE</sequence>
<organism evidence="2 3">
    <name type="scientific">Mytilus galloprovincialis</name>
    <name type="common">Mediterranean mussel</name>
    <dbReference type="NCBI Taxonomy" id="29158"/>
    <lineage>
        <taxon>Eukaryota</taxon>
        <taxon>Metazoa</taxon>
        <taxon>Spiralia</taxon>
        <taxon>Lophotrochozoa</taxon>
        <taxon>Mollusca</taxon>
        <taxon>Bivalvia</taxon>
        <taxon>Autobranchia</taxon>
        <taxon>Pteriomorphia</taxon>
        <taxon>Mytilida</taxon>
        <taxon>Mytiloidea</taxon>
        <taxon>Mytilidae</taxon>
        <taxon>Mytilinae</taxon>
        <taxon>Mytilus</taxon>
    </lineage>
</organism>
<name>A0A8B6GJS0_MYTGA</name>
<reference evidence="2" key="1">
    <citation type="submission" date="2018-11" db="EMBL/GenBank/DDBJ databases">
        <authorList>
            <person name="Alioto T."/>
            <person name="Alioto T."/>
        </authorList>
    </citation>
    <scope>NUCLEOTIDE SEQUENCE</scope>
</reference>
<comment type="caution">
    <text evidence="2">The sequence shown here is derived from an EMBL/GenBank/DDBJ whole genome shotgun (WGS) entry which is preliminary data.</text>
</comment>
<evidence type="ECO:0000256" key="1">
    <source>
        <dbReference type="SAM" id="MobiDB-lite"/>
    </source>
</evidence>
<feature type="compositionally biased region" description="Basic residues" evidence="1">
    <location>
        <begin position="119"/>
        <end position="133"/>
    </location>
</feature>
<dbReference type="Proteomes" id="UP000596742">
    <property type="component" value="Unassembled WGS sequence"/>
</dbReference>
<dbReference type="OrthoDB" id="6538124at2759"/>
<dbReference type="EMBL" id="UYJE01008588">
    <property type="protein sequence ID" value="VDI65178.1"/>
    <property type="molecule type" value="Genomic_DNA"/>
</dbReference>
<accession>A0A8B6GJS0</accession>
<gene>
    <name evidence="2" type="ORF">MGAL_10B044193</name>
</gene>
<protein>
    <recommendedName>
        <fullName evidence="4">PH domain-containing protein</fullName>
    </recommendedName>
</protein>
<evidence type="ECO:0000313" key="2">
    <source>
        <dbReference type="EMBL" id="VDI65178.1"/>
    </source>
</evidence>
<feature type="region of interest" description="Disordered" evidence="1">
    <location>
        <begin position="111"/>
        <end position="133"/>
    </location>
</feature>
<proteinExistence type="predicted"/>
<keyword evidence="3" id="KW-1185">Reference proteome</keyword>
<dbReference type="AlphaFoldDB" id="A0A8B6GJS0"/>
<evidence type="ECO:0008006" key="4">
    <source>
        <dbReference type="Google" id="ProtNLM"/>
    </source>
</evidence>
<evidence type="ECO:0000313" key="3">
    <source>
        <dbReference type="Proteomes" id="UP000596742"/>
    </source>
</evidence>